<protein>
    <recommendedName>
        <fullName evidence="2">CRIB domain-containing protein</fullName>
    </recommendedName>
</protein>
<dbReference type="InterPro" id="IPR000095">
    <property type="entry name" value="CRIB_dom"/>
</dbReference>
<dbReference type="SMART" id="SM00285">
    <property type="entry name" value="PBD"/>
    <property type="match status" value="1"/>
</dbReference>
<accession>A0A498K0A9</accession>
<organism evidence="3 4">
    <name type="scientific">Malus domestica</name>
    <name type="common">Apple</name>
    <name type="synonym">Pyrus malus</name>
    <dbReference type="NCBI Taxonomy" id="3750"/>
    <lineage>
        <taxon>Eukaryota</taxon>
        <taxon>Viridiplantae</taxon>
        <taxon>Streptophyta</taxon>
        <taxon>Embryophyta</taxon>
        <taxon>Tracheophyta</taxon>
        <taxon>Spermatophyta</taxon>
        <taxon>Magnoliopsida</taxon>
        <taxon>eudicotyledons</taxon>
        <taxon>Gunneridae</taxon>
        <taxon>Pentapetalae</taxon>
        <taxon>rosids</taxon>
        <taxon>fabids</taxon>
        <taxon>Rosales</taxon>
        <taxon>Rosaceae</taxon>
        <taxon>Amygdaloideae</taxon>
        <taxon>Maleae</taxon>
        <taxon>Malus</taxon>
    </lineage>
</organism>
<evidence type="ECO:0000259" key="2">
    <source>
        <dbReference type="PROSITE" id="PS50108"/>
    </source>
</evidence>
<dbReference type="PANTHER" id="PTHR46325">
    <property type="entry name" value="CRIB DOMAIN-CONTAINING PROTEIN RIC8"/>
    <property type="match status" value="1"/>
</dbReference>
<gene>
    <name evidence="3" type="ORF">DVH24_011699</name>
</gene>
<dbReference type="PROSITE" id="PS50108">
    <property type="entry name" value="CRIB"/>
    <property type="match status" value="1"/>
</dbReference>
<evidence type="ECO:0000256" key="1">
    <source>
        <dbReference type="SAM" id="MobiDB-lite"/>
    </source>
</evidence>
<dbReference type="FunFam" id="3.90.810.10:FF:000029">
    <property type="entry name" value="Elongation factor Ts, mitochondrial"/>
    <property type="match status" value="1"/>
</dbReference>
<feature type="region of interest" description="Disordered" evidence="1">
    <location>
        <begin position="51"/>
        <end position="79"/>
    </location>
</feature>
<dbReference type="PANTHER" id="PTHR46325:SF20">
    <property type="entry name" value="CRIB DOMAIN-CONTAINING PROTEIN RIC10"/>
    <property type="match status" value="1"/>
</dbReference>
<dbReference type="Proteomes" id="UP000290289">
    <property type="component" value="Chromosome 5"/>
</dbReference>
<feature type="compositionally biased region" description="Polar residues" evidence="1">
    <location>
        <begin position="54"/>
        <end position="79"/>
    </location>
</feature>
<feature type="compositionally biased region" description="Polar residues" evidence="1">
    <location>
        <begin position="149"/>
        <end position="162"/>
    </location>
</feature>
<feature type="compositionally biased region" description="Low complexity" evidence="1">
    <location>
        <begin position="132"/>
        <end position="148"/>
    </location>
</feature>
<dbReference type="Pfam" id="PF00786">
    <property type="entry name" value="PBD"/>
    <property type="match status" value="1"/>
</dbReference>
<feature type="compositionally biased region" description="Polar residues" evidence="1">
    <location>
        <begin position="97"/>
        <end position="117"/>
    </location>
</feature>
<keyword evidence="4" id="KW-1185">Reference proteome</keyword>
<dbReference type="CDD" id="cd00132">
    <property type="entry name" value="CRIB"/>
    <property type="match status" value="1"/>
</dbReference>
<evidence type="ECO:0000313" key="3">
    <source>
        <dbReference type="EMBL" id="RXH99374.1"/>
    </source>
</evidence>
<proteinExistence type="predicted"/>
<feature type="region of interest" description="Disordered" evidence="1">
    <location>
        <begin position="97"/>
        <end position="162"/>
    </location>
</feature>
<dbReference type="Gene3D" id="3.90.810.10">
    <property type="entry name" value="CRIB domain"/>
    <property type="match status" value="1"/>
</dbReference>
<comment type="caution">
    <text evidence="3">The sequence shown here is derived from an EMBL/GenBank/DDBJ whole genome shotgun (WGS) entry which is preliminary data.</text>
</comment>
<reference evidence="3 4" key="1">
    <citation type="submission" date="2018-10" db="EMBL/GenBank/DDBJ databases">
        <title>A high-quality apple genome assembly.</title>
        <authorList>
            <person name="Hu J."/>
        </authorList>
    </citation>
    <scope>NUCLEOTIDE SEQUENCE [LARGE SCALE GENOMIC DNA]</scope>
    <source>
        <strain evidence="4">cv. HFTH1</strain>
        <tissue evidence="3">Young leaf</tissue>
    </source>
</reference>
<sequence length="162" mass="17973">MAKILKYFSQMFVVKEREMEIGCPTDVKHVAHIGWDGPSESAPSWMNEFKNGPDFSTSSHGRNASDRMGSSNPMAYSPWSSQGVQKLSRFFAPTANFEQPITRQPSSDVFRNLSPTELPNVPKKPKRKKVKSSSPSAGRSSRGSKSKATAYTQMEATQNLII</sequence>
<dbReference type="STRING" id="3750.A0A498K0A9"/>
<feature type="domain" description="CRIB" evidence="2">
    <location>
        <begin position="21"/>
        <end position="34"/>
    </location>
</feature>
<dbReference type="AlphaFoldDB" id="A0A498K0A9"/>
<name>A0A498K0A9_MALDO</name>
<evidence type="ECO:0000313" key="4">
    <source>
        <dbReference type="Proteomes" id="UP000290289"/>
    </source>
</evidence>
<dbReference type="EMBL" id="RDQH01000331">
    <property type="protein sequence ID" value="RXH99374.1"/>
    <property type="molecule type" value="Genomic_DNA"/>
</dbReference>
<dbReference type="InterPro" id="IPR036936">
    <property type="entry name" value="CRIB_dom_sf"/>
</dbReference>